<evidence type="ECO:0000256" key="1">
    <source>
        <dbReference type="SAM" id="MobiDB-lite"/>
    </source>
</evidence>
<comment type="caution">
    <text evidence="2">The sequence shown here is derived from an EMBL/GenBank/DDBJ whole genome shotgun (WGS) entry which is preliminary data.</text>
</comment>
<dbReference type="Proteomes" id="UP000554482">
    <property type="component" value="Unassembled WGS sequence"/>
</dbReference>
<name>A0A7J6UTL8_THATH</name>
<dbReference type="AlphaFoldDB" id="A0A7J6UTL8"/>
<organism evidence="2 3">
    <name type="scientific">Thalictrum thalictroides</name>
    <name type="common">Rue-anemone</name>
    <name type="synonym">Anemone thalictroides</name>
    <dbReference type="NCBI Taxonomy" id="46969"/>
    <lineage>
        <taxon>Eukaryota</taxon>
        <taxon>Viridiplantae</taxon>
        <taxon>Streptophyta</taxon>
        <taxon>Embryophyta</taxon>
        <taxon>Tracheophyta</taxon>
        <taxon>Spermatophyta</taxon>
        <taxon>Magnoliopsida</taxon>
        <taxon>Ranunculales</taxon>
        <taxon>Ranunculaceae</taxon>
        <taxon>Thalictroideae</taxon>
        <taxon>Thalictrum</taxon>
    </lineage>
</organism>
<keyword evidence="3" id="KW-1185">Reference proteome</keyword>
<evidence type="ECO:0000313" key="2">
    <source>
        <dbReference type="EMBL" id="KAF5175495.1"/>
    </source>
</evidence>
<proteinExistence type="predicted"/>
<feature type="region of interest" description="Disordered" evidence="1">
    <location>
        <begin position="15"/>
        <end position="51"/>
    </location>
</feature>
<reference evidence="2 3" key="1">
    <citation type="submission" date="2020-06" db="EMBL/GenBank/DDBJ databases">
        <title>Transcriptomic and genomic resources for Thalictrum thalictroides and T. hernandezii: Facilitating candidate gene discovery in an emerging model plant lineage.</title>
        <authorList>
            <person name="Arias T."/>
            <person name="Riano-Pachon D.M."/>
            <person name="Di Stilio V.S."/>
        </authorList>
    </citation>
    <scope>NUCLEOTIDE SEQUENCE [LARGE SCALE GENOMIC DNA]</scope>
    <source>
        <strain evidence="3">cv. WT478/WT964</strain>
        <tissue evidence="2">Leaves</tissue>
    </source>
</reference>
<evidence type="ECO:0000313" key="3">
    <source>
        <dbReference type="Proteomes" id="UP000554482"/>
    </source>
</evidence>
<accession>A0A7J6UTL8</accession>
<protein>
    <submittedName>
        <fullName evidence="2">Uncharacterized protein</fullName>
    </submittedName>
</protein>
<feature type="compositionally biased region" description="Low complexity" evidence="1">
    <location>
        <begin position="31"/>
        <end position="44"/>
    </location>
</feature>
<dbReference type="EMBL" id="JABWDY010043978">
    <property type="protein sequence ID" value="KAF5175495.1"/>
    <property type="molecule type" value="Genomic_DNA"/>
</dbReference>
<gene>
    <name evidence="2" type="ORF">FRX31_034918</name>
</gene>
<sequence length="87" mass="9816">MEKLIDDKINAAFIKEGEKPMVDPPPIQPQTSNTTNNHTHSNLPLPLPIIPKPQIHQQPFELDSDDEAENIFVQTPQRSLPPTTLRT</sequence>